<name>A0ABT3CZQ5_9BACT</name>
<accession>A0ABT3CZQ5</accession>
<feature type="transmembrane region" description="Helical" evidence="1">
    <location>
        <begin position="53"/>
        <end position="75"/>
    </location>
</feature>
<keyword evidence="3" id="KW-1185">Reference proteome</keyword>
<dbReference type="Proteomes" id="UP001300692">
    <property type="component" value="Unassembled WGS sequence"/>
</dbReference>
<protein>
    <submittedName>
        <fullName evidence="2">Uncharacterized protein</fullName>
    </submittedName>
</protein>
<keyword evidence="1" id="KW-1133">Transmembrane helix</keyword>
<organism evidence="2 3">
    <name type="scientific">Reichenbachiella ulvae</name>
    <dbReference type="NCBI Taxonomy" id="2980104"/>
    <lineage>
        <taxon>Bacteria</taxon>
        <taxon>Pseudomonadati</taxon>
        <taxon>Bacteroidota</taxon>
        <taxon>Cytophagia</taxon>
        <taxon>Cytophagales</taxon>
        <taxon>Reichenbachiellaceae</taxon>
        <taxon>Reichenbachiella</taxon>
    </lineage>
</organism>
<sequence>MVSITKRSLVKNSVPALLMSLPFLIVPFLLNVRLFEEGGLQILDNMMRGRGGAFVLGMSLLSIAFGGWVISQIVIQRLVLSIQVNDGSEFRLKLGRKKMIASIIREIAKKIGPDKFKVEESVLIRLDMI</sequence>
<reference evidence="2 3" key="1">
    <citation type="submission" date="2022-10" db="EMBL/GenBank/DDBJ databases">
        <title>Comparative genomics and taxonomic characterization of three novel marine species of genus Reichenbachiella exhibiting antioxidant and polysaccharide degradation activities.</title>
        <authorList>
            <person name="Muhammad N."/>
            <person name="Lee Y.-J."/>
            <person name="Ko J."/>
            <person name="Kim S.-G."/>
        </authorList>
    </citation>
    <scope>NUCLEOTIDE SEQUENCE [LARGE SCALE GENOMIC DNA]</scope>
    <source>
        <strain evidence="2 3">ABR2-5</strain>
    </source>
</reference>
<dbReference type="RefSeq" id="WP_264140100.1">
    <property type="nucleotide sequence ID" value="NZ_JAOYOD010000001.1"/>
</dbReference>
<keyword evidence="1" id="KW-0812">Transmembrane</keyword>
<evidence type="ECO:0000313" key="2">
    <source>
        <dbReference type="EMBL" id="MCV9389178.1"/>
    </source>
</evidence>
<keyword evidence="1" id="KW-0472">Membrane</keyword>
<dbReference type="EMBL" id="JAOYOD010000001">
    <property type="protein sequence ID" value="MCV9389178.1"/>
    <property type="molecule type" value="Genomic_DNA"/>
</dbReference>
<gene>
    <name evidence="2" type="ORF">N7U62_21110</name>
</gene>
<proteinExistence type="predicted"/>
<feature type="transmembrane region" description="Helical" evidence="1">
    <location>
        <begin position="12"/>
        <end position="32"/>
    </location>
</feature>
<evidence type="ECO:0000256" key="1">
    <source>
        <dbReference type="SAM" id="Phobius"/>
    </source>
</evidence>
<evidence type="ECO:0000313" key="3">
    <source>
        <dbReference type="Proteomes" id="UP001300692"/>
    </source>
</evidence>
<comment type="caution">
    <text evidence="2">The sequence shown here is derived from an EMBL/GenBank/DDBJ whole genome shotgun (WGS) entry which is preliminary data.</text>
</comment>